<protein>
    <submittedName>
        <fullName evidence="2">Uncharacterized protein</fullName>
    </submittedName>
</protein>
<organism evidence="2 3">
    <name type="scientific">Steinernema hermaphroditum</name>
    <dbReference type="NCBI Taxonomy" id="289476"/>
    <lineage>
        <taxon>Eukaryota</taxon>
        <taxon>Metazoa</taxon>
        <taxon>Ecdysozoa</taxon>
        <taxon>Nematoda</taxon>
        <taxon>Chromadorea</taxon>
        <taxon>Rhabditida</taxon>
        <taxon>Tylenchina</taxon>
        <taxon>Panagrolaimomorpha</taxon>
        <taxon>Strongyloidoidea</taxon>
        <taxon>Steinernematidae</taxon>
        <taxon>Steinernema</taxon>
    </lineage>
</organism>
<keyword evidence="1" id="KW-0812">Transmembrane</keyword>
<feature type="transmembrane region" description="Helical" evidence="1">
    <location>
        <begin position="171"/>
        <end position="192"/>
    </location>
</feature>
<evidence type="ECO:0000256" key="1">
    <source>
        <dbReference type="SAM" id="Phobius"/>
    </source>
</evidence>
<proteinExistence type="predicted"/>
<dbReference type="Proteomes" id="UP001175271">
    <property type="component" value="Unassembled WGS sequence"/>
</dbReference>
<dbReference type="SUPFAM" id="SSF81321">
    <property type="entry name" value="Family A G protein-coupled receptor-like"/>
    <property type="match status" value="1"/>
</dbReference>
<feature type="transmembrane region" description="Helical" evidence="1">
    <location>
        <begin position="87"/>
        <end position="114"/>
    </location>
</feature>
<keyword evidence="1" id="KW-0472">Membrane</keyword>
<feature type="transmembrane region" description="Helical" evidence="1">
    <location>
        <begin position="291"/>
        <end position="314"/>
    </location>
</feature>
<evidence type="ECO:0000313" key="2">
    <source>
        <dbReference type="EMBL" id="KAK0407985.1"/>
    </source>
</evidence>
<feature type="transmembrane region" description="Helical" evidence="1">
    <location>
        <begin position="204"/>
        <end position="225"/>
    </location>
</feature>
<keyword evidence="1" id="KW-1133">Transmembrane helix</keyword>
<evidence type="ECO:0000313" key="3">
    <source>
        <dbReference type="Proteomes" id="UP001175271"/>
    </source>
</evidence>
<comment type="caution">
    <text evidence="2">The sequence shown here is derived from an EMBL/GenBank/DDBJ whole genome shotgun (WGS) entry which is preliminary data.</text>
</comment>
<dbReference type="EMBL" id="JAUCMV010000003">
    <property type="protein sequence ID" value="KAK0407985.1"/>
    <property type="molecule type" value="Genomic_DNA"/>
</dbReference>
<feature type="transmembrane region" description="Helical" evidence="1">
    <location>
        <begin position="259"/>
        <end position="279"/>
    </location>
</feature>
<dbReference type="AlphaFoldDB" id="A0AA39HMA6"/>
<feature type="transmembrane region" description="Helical" evidence="1">
    <location>
        <begin position="126"/>
        <end position="151"/>
    </location>
</feature>
<gene>
    <name evidence="2" type="ORF">QR680_003702</name>
</gene>
<feature type="transmembrane region" description="Helical" evidence="1">
    <location>
        <begin position="27"/>
        <end position="49"/>
    </location>
</feature>
<sequence length="374" mass="42042">MYLSLVAYLIKLKISSKLPSSKAELRILLVAIICFICEALYVIFGYWILPETTLPDLTIVIVVNFAWMIECGLFAISTMAVNSRMDLLHVIIGIIYFVISTTLFTLNALMLVTLHRAKDLHSGPQTIIKCILICCMIQLVPFVVGGIMTIGDTEIHFYVDRILGVAVEAAWFPYISLSLALPVDRLLIFVASKRLVLRAHITRLLITVSWMIGVAAVIVLCLPDFGYTYNSPEGRFGWSFYRGRVGAAVLADIEIYYDLIAFGVILMAYLAALVYIVKYKSSFSSCSSNEVRVFIIALVSYIYEALFVAWSFVAPSLLRSRVSMRIVVNILWMLDAGMFALTTMVICKSMRKEMKKLFTKKANVVSIVKSYMSR</sequence>
<accession>A0AA39HMA6</accession>
<reference evidence="2" key="1">
    <citation type="submission" date="2023-06" db="EMBL/GenBank/DDBJ databases">
        <title>Genomic analysis of the entomopathogenic nematode Steinernema hermaphroditum.</title>
        <authorList>
            <person name="Schwarz E.M."/>
            <person name="Heppert J.K."/>
            <person name="Baniya A."/>
            <person name="Schwartz H.T."/>
            <person name="Tan C.-H."/>
            <person name="Antoshechkin I."/>
            <person name="Sternberg P.W."/>
            <person name="Goodrich-Blair H."/>
            <person name="Dillman A.R."/>
        </authorList>
    </citation>
    <scope>NUCLEOTIDE SEQUENCE</scope>
    <source>
        <strain evidence="2">PS9179</strain>
        <tissue evidence="2">Whole animal</tissue>
    </source>
</reference>
<dbReference type="Gene3D" id="1.20.1070.10">
    <property type="entry name" value="Rhodopsin 7-helix transmembrane proteins"/>
    <property type="match status" value="1"/>
</dbReference>
<feature type="transmembrane region" description="Helical" evidence="1">
    <location>
        <begin position="61"/>
        <end position="81"/>
    </location>
</feature>
<name>A0AA39HMA6_9BILA</name>
<keyword evidence="3" id="KW-1185">Reference proteome</keyword>
<feature type="transmembrane region" description="Helical" evidence="1">
    <location>
        <begin position="326"/>
        <end position="347"/>
    </location>
</feature>